<name>A0AAV4A6I0_9GAST</name>
<keyword evidence="2" id="KW-1185">Reference proteome</keyword>
<evidence type="ECO:0000313" key="1">
    <source>
        <dbReference type="EMBL" id="GFO03304.1"/>
    </source>
</evidence>
<proteinExistence type="predicted"/>
<gene>
    <name evidence="1" type="ORF">PoB_002980900</name>
</gene>
<protein>
    <recommendedName>
        <fullName evidence="3">Saposin B-type domain-containing protein</fullName>
    </recommendedName>
</protein>
<dbReference type="AlphaFoldDB" id="A0AAV4A6I0"/>
<sequence>MHVAHMFVAHTNIKSHCSRPWFSEHLLALLALIDQRISGSCHSDTALLRDRRMLSLAAIACLSALLALVSCQTPAPADSSILQTCGQYCVQGCDIMNQVLSVFSVFLGPLAPFVSTGHAVCTQGCGVICGFFG</sequence>
<dbReference type="EMBL" id="BLXT01003724">
    <property type="protein sequence ID" value="GFO03304.1"/>
    <property type="molecule type" value="Genomic_DNA"/>
</dbReference>
<evidence type="ECO:0000313" key="2">
    <source>
        <dbReference type="Proteomes" id="UP000735302"/>
    </source>
</evidence>
<evidence type="ECO:0008006" key="3">
    <source>
        <dbReference type="Google" id="ProtNLM"/>
    </source>
</evidence>
<organism evidence="1 2">
    <name type="scientific">Plakobranchus ocellatus</name>
    <dbReference type="NCBI Taxonomy" id="259542"/>
    <lineage>
        <taxon>Eukaryota</taxon>
        <taxon>Metazoa</taxon>
        <taxon>Spiralia</taxon>
        <taxon>Lophotrochozoa</taxon>
        <taxon>Mollusca</taxon>
        <taxon>Gastropoda</taxon>
        <taxon>Heterobranchia</taxon>
        <taxon>Euthyneura</taxon>
        <taxon>Panpulmonata</taxon>
        <taxon>Sacoglossa</taxon>
        <taxon>Placobranchoidea</taxon>
        <taxon>Plakobranchidae</taxon>
        <taxon>Plakobranchus</taxon>
    </lineage>
</organism>
<accession>A0AAV4A6I0</accession>
<comment type="caution">
    <text evidence="1">The sequence shown here is derived from an EMBL/GenBank/DDBJ whole genome shotgun (WGS) entry which is preliminary data.</text>
</comment>
<reference evidence="1 2" key="1">
    <citation type="journal article" date="2021" name="Elife">
        <title>Chloroplast acquisition without the gene transfer in kleptoplastic sea slugs, Plakobranchus ocellatus.</title>
        <authorList>
            <person name="Maeda T."/>
            <person name="Takahashi S."/>
            <person name="Yoshida T."/>
            <person name="Shimamura S."/>
            <person name="Takaki Y."/>
            <person name="Nagai Y."/>
            <person name="Toyoda A."/>
            <person name="Suzuki Y."/>
            <person name="Arimoto A."/>
            <person name="Ishii H."/>
            <person name="Satoh N."/>
            <person name="Nishiyama T."/>
            <person name="Hasebe M."/>
            <person name="Maruyama T."/>
            <person name="Minagawa J."/>
            <person name="Obokata J."/>
            <person name="Shigenobu S."/>
        </authorList>
    </citation>
    <scope>NUCLEOTIDE SEQUENCE [LARGE SCALE GENOMIC DNA]</scope>
</reference>
<dbReference type="Proteomes" id="UP000735302">
    <property type="component" value="Unassembled WGS sequence"/>
</dbReference>